<dbReference type="EMBL" id="BGPR01001678">
    <property type="protein sequence ID" value="GBM59367.1"/>
    <property type="molecule type" value="Genomic_DNA"/>
</dbReference>
<protein>
    <submittedName>
        <fullName evidence="2">Uncharacterized protein</fullName>
    </submittedName>
</protein>
<dbReference type="AlphaFoldDB" id="A0A4Y2H1P3"/>
<feature type="compositionally biased region" description="Gly residues" evidence="1">
    <location>
        <begin position="1"/>
        <end position="11"/>
    </location>
</feature>
<evidence type="ECO:0000313" key="2">
    <source>
        <dbReference type="EMBL" id="GBM59367.1"/>
    </source>
</evidence>
<name>A0A4Y2H1P3_ARAVE</name>
<keyword evidence="3" id="KW-1185">Reference proteome</keyword>
<evidence type="ECO:0000256" key="1">
    <source>
        <dbReference type="SAM" id="MobiDB-lite"/>
    </source>
</evidence>
<evidence type="ECO:0000313" key="3">
    <source>
        <dbReference type="Proteomes" id="UP000499080"/>
    </source>
</evidence>
<proteinExistence type="predicted"/>
<reference evidence="2 3" key="1">
    <citation type="journal article" date="2019" name="Sci. Rep.">
        <title>Orb-weaving spider Araneus ventricosus genome elucidates the spidroin gene catalogue.</title>
        <authorList>
            <person name="Kono N."/>
            <person name="Nakamura H."/>
            <person name="Ohtoshi R."/>
            <person name="Moran D.A.P."/>
            <person name="Shinohara A."/>
            <person name="Yoshida Y."/>
            <person name="Fujiwara M."/>
            <person name="Mori M."/>
            <person name="Tomita M."/>
            <person name="Arakawa K."/>
        </authorList>
    </citation>
    <scope>NUCLEOTIDE SEQUENCE [LARGE SCALE GENOMIC DNA]</scope>
</reference>
<feature type="region of interest" description="Disordered" evidence="1">
    <location>
        <begin position="1"/>
        <end position="27"/>
    </location>
</feature>
<comment type="caution">
    <text evidence="2">The sequence shown here is derived from an EMBL/GenBank/DDBJ whole genome shotgun (WGS) entry which is preliminary data.</text>
</comment>
<organism evidence="2 3">
    <name type="scientific">Araneus ventricosus</name>
    <name type="common">Orbweaver spider</name>
    <name type="synonym">Epeira ventricosa</name>
    <dbReference type="NCBI Taxonomy" id="182803"/>
    <lineage>
        <taxon>Eukaryota</taxon>
        <taxon>Metazoa</taxon>
        <taxon>Ecdysozoa</taxon>
        <taxon>Arthropoda</taxon>
        <taxon>Chelicerata</taxon>
        <taxon>Arachnida</taxon>
        <taxon>Araneae</taxon>
        <taxon>Araneomorphae</taxon>
        <taxon>Entelegynae</taxon>
        <taxon>Araneoidea</taxon>
        <taxon>Araneidae</taxon>
        <taxon>Araneus</taxon>
    </lineage>
</organism>
<gene>
    <name evidence="2" type="ORF">AVEN_17403_1</name>
</gene>
<dbReference type="Proteomes" id="UP000499080">
    <property type="component" value="Unassembled WGS sequence"/>
</dbReference>
<accession>A0A4Y2H1P3</accession>
<sequence>MDHLGPGGAGPGSQRPSGPGGYRPGSQDHLDLVDLWTELAAAPACSKWTWRIWTEGPSDLGPGDMVPKPGPSDLEDTDLEAKDHLDDMSDLTGPSDLRWTFTAAAAYKWTWIRTEAKDHLDQWTWRNWSCQGPSGPSGPGGPELQAAAAQMDWDMDNQDHLDLDLEDMVPKPRYVWKVSKSK</sequence>
<feature type="region of interest" description="Disordered" evidence="1">
    <location>
        <begin position="57"/>
        <end position="76"/>
    </location>
</feature>